<feature type="region of interest" description="Disordered" evidence="1">
    <location>
        <begin position="154"/>
        <end position="173"/>
    </location>
</feature>
<accession>K0S835</accession>
<dbReference type="AlphaFoldDB" id="K0S835"/>
<keyword evidence="3" id="KW-1185">Reference proteome</keyword>
<feature type="compositionally biased region" description="Polar residues" evidence="1">
    <location>
        <begin position="463"/>
        <end position="487"/>
    </location>
</feature>
<feature type="region of interest" description="Disordered" evidence="1">
    <location>
        <begin position="127"/>
        <end position="149"/>
    </location>
</feature>
<dbReference type="EMBL" id="AGNL01019955">
    <property type="protein sequence ID" value="EJK61465.1"/>
    <property type="molecule type" value="Genomic_DNA"/>
</dbReference>
<dbReference type="Proteomes" id="UP000266841">
    <property type="component" value="Unassembled WGS sequence"/>
</dbReference>
<gene>
    <name evidence="2" type="ORF">THAOC_18043</name>
</gene>
<sequence length="487" mass="53471">MWMAWAEEDADVIPVLKGLAEEDLVAWQAKEDLDGVGWAGLGQRKTCSIDILTDLLIIVGVEAVGPIQVDWGVCGLRYHHYALRARGVTPCDTSHDIAPTPDFSGSNDETKAQEPAQGPYLIVRWTDGAEGGRDRPGRRRTGLEDAISGPLKDPQTLTKPFLPETPSMKSRTGQTFSEMGADLSNALKWVRISPGWVQCLLDCRSHVEDKTRAFSTKCSVYLYTIDRTLCVSFLLNRGVQAIAATKPSTSSPAQAFHNTWVGREYVGEILTDNLKVGNFFSGALRPTRSQLRLTGPQLRLNFLVVTEPTRNGGNGRGAHTNQAVGVANLGEALIPLQAWGHESKRMKPSTKQAALVPLERDKLVTETSRSNFNRVQLGDTSRGPLERDKLVTETSRLTPERDKLVTETSRSNFNRVQLGDTSRGPLERDKLVTETSRLNFNRVQLGDTSRGPPTAVILGDSSRVPQSCETGWPKQPTTRLCSSPSTT</sequence>
<evidence type="ECO:0000313" key="3">
    <source>
        <dbReference type="Proteomes" id="UP000266841"/>
    </source>
</evidence>
<name>K0S835_THAOC</name>
<proteinExistence type="predicted"/>
<comment type="caution">
    <text evidence="2">The sequence shown here is derived from an EMBL/GenBank/DDBJ whole genome shotgun (WGS) entry which is preliminary data.</text>
</comment>
<evidence type="ECO:0000256" key="1">
    <source>
        <dbReference type="SAM" id="MobiDB-lite"/>
    </source>
</evidence>
<dbReference type="eggNOG" id="ENOG502R2HC">
    <property type="taxonomic scope" value="Eukaryota"/>
</dbReference>
<evidence type="ECO:0000313" key="2">
    <source>
        <dbReference type="EMBL" id="EJK61465.1"/>
    </source>
</evidence>
<reference evidence="2 3" key="1">
    <citation type="journal article" date="2012" name="Genome Biol.">
        <title>Genome and low-iron response of an oceanic diatom adapted to chronic iron limitation.</title>
        <authorList>
            <person name="Lommer M."/>
            <person name="Specht M."/>
            <person name="Roy A.S."/>
            <person name="Kraemer L."/>
            <person name="Andreson R."/>
            <person name="Gutowska M.A."/>
            <person name="Wolf J."/>
            <person name="Bergner S.V."/>
            <person name="Schilhabel M.B."/>
            <person name="Klostermeier U.C."/>
            <person name="Beiko R.G."/>
            <person name="Rosenstiel P."/>
            <person name="Hippler M."/>
            <person name="Laroche J."/>
        </authorList>
    </citation>
    <scope>NUCLEOTIDE SEQUENCE [LARGE SCALE GENOMIC DNA]</scope>
    <source>
        <strain evidence="2 3">CCMP1005</strain>
    </source>
</reference>
<feature type="region of interest" description="Disordered" evidence="1">
    <location>
        <begin position="445"/>
        <end position="487"/>
    </location>
</feature>
<protein>
    <submittedName>
        <fullName evidence="2">Uncharacterized protein</fullName>
    </submittedName>
</protein>
<organism evidence="2 3">
    <name type="scientific">Thalassiosira oceanica</name>
    <name type="common">Marine diatom</name>
    <dbReference type="NCBI Taxonomy" id="159749"/>
    <lineage>
        <taxon>Eukaryota</taxon>
        <taxon>Sar</taxon>
        <taxon>Stramenopiles</taxon>
        <taxon>Ochrophyta</taxon>
        <taxon>Bacillariophyta</taxon>
        <taxon>Coscinodiscophyceae</taxon>
        <taxon>Thalassiosirophycidae</taxon>
        <taxon>Thalassiosirales</taxon>
        <taxon>Thalassiosiraceae</taxon>
        <taxon>Thalassiosira</taxon>
    </lineage>
</organism>